<dbReference type="Pfam" id="PF01776">
    <property type="entry name" value="Ribosomal_L22e"/>
    <property type="match status" value="1"/>
</dbReference>
<dbReference type="EMBL" id="JABSTR010000008">
    <property type="protein sequence ID" value="KAH9376312.1"/>
    <property type="molecule type" value="Genomic_DNA"/>
</dbReference>
<keyword evidence="8" id="KW-1185">Reference proteome</keyword>
<feature type="region of interest" description="Disordered" evidence="6">
    <location>
        <begin position="1"/>
        <end position="36"/>
    </location>
</feature>
<comment type="similarity">
    <text evidence="1">Belongs to the eukaryotic ribosomal protein eL22 family.</text>
</comment>
<proteinExistence type="inferred from homology"/>
<dbReference type="GO" id="GO:0003723">
    <property type="term" value="F:RNA binding"/>
    <property type="evidence" value="ECO:0007669"/>
    <property type="project" value="TreeGrafter"/>
</dbReference>
<evidence type="ECO:0000256" key="1">
    <source>
        <dbReference type="ARBA" id="ARBA00007817"/>
    </source>
</evidence>
<dbReference type="PANTHER" id="PTHR10064:SF0">
    <property type="entry name" value="FI24544P1-RELATED"/>
    <property type="match status" value="1"/>
</dbReference>
<keyword evidence="3" id="KW-0687">Ribonucleoprotein</keyword>
<protein>
    <recommendedName>
        <fullName evidence="4">Large ribosomal subunit protein eL22</fullName>
    </recommendedName>
    <alternativeName>
        <fullName evidence="5">60S ribosomal protein L22</fullName>
    </alternativeName>
</protein>
<evidence type="ECO:0000313" key="8">
    <source>
        <dbReference type="Proteomes" id="UP000821853"/>
    </source>
</evidence>
<gene>
    <name evidence="7" type="ORF">HPB48_019491</name>
</gene>
<feature type="region of interest" description="Disordered" evidence="6">
    <location>
        <begin position="48"/>
        <end position="108"/>
    </location>
</feature>
<dbReference type="InterPro" id="IPR038526">
    <property type="entry name" value="Ribosomal_eL22_sf"/>
</dbReference>
<dbReference type="GO" id="GO:1990904">
    <property type="term" value="C:ribonucleoprotein complex"/>
    <property type="evidence" value="ECO:0007669"/>
    <property type="project" value="UniProtKB-KW"/>
</dbReference>
<dbReference type="PANTHER" id="PTHR10064">
    <property type="entry name" value="60S RIBOSOMAL PROTEIN L22"/>
    <property type="match status" value="1"/>
</dbReference>
<dbReference type="Proteomes" id="UP000821853">
    <property type="component" value="Unassembled WGS sequence"/>
</dbReference>
<feature type="compositionally biased region" description="Basic residues" evidence="6">
    <location>
        <begin position="92"/>
        <end position="108"/>
    </location>
</feature>
<dbReference type="GO" id="GO:0003735">
    <property type="term" value="F:structural constituent of ribosome"/>
    <property type="evidence" value="ECO:0007669"/>
    <property type="project" value="InterPro"/>
</dbReference>
<name>A0A9J6GNZ9_HAELO</name>
<keyword evidence="2" id="KW-0689">Ribosomal protein</keyword>
<evidence type="ECO:0000313" key="7">
    <source>
        <dbReference type="EMBL" id="KAH9376312.1"/>
    </source>
</evidence>
<comment type="caution">
    <text evidence="7">The sequence shown here is derived from an EMBL/GenBank/DDBJ whole genome shotgun (WGS) entry which is preliminary data.</text>
</comment>
<reference evidence="7 8" key="1">
    <citation type="journal article" date="2020" name="Cell">
        <title>Large-Scale Comparative Analyses of Tick Genomes Elucidate Their Genetic Diversity and Vector Capacities.</title>
        <authorList>
            <consortium name="Tick Genome and Microbiome Consortium (TIGMIC)"/>
            <person name="Jia N."/>
            <person name="Wang J."/>
            <person name="Shi W."/>
            <person name="Du L."/>
            <person name="Sun Y."/>
            <person name="Zhan W."/>
            <person name="Jiang J.F."/>
            <person name="Wang Q."/>
            <person name="Zhang B."/>
            <person name="Ji P."/>
            <person name="Bell-Sakyi L."/>
            <person name="Cui X.M."/>
            <person name="Yuan T.T."/>
            <person name="Jiang B.G."/>
            <person name="Yang W.F."/>
            <person name="Lam T.T."/>
            <person name="Chang Q.C."/>
            <person name="Ding S.J."/>
            <person name="Wang X.J."/>
            <person name="Zhu J.G."/>
            <person name="Ruan X.D."/>
            <person name="Zhao L."/>
            <person name="Wei J.T."/>
            <person name="Ye R.Z."/>
            <person name="Que T.C."/>
            <person name="Du C.H."/>
            <person name="Zhou Y.H."/>
            <person name="Cheng J.X."/>
            <person name="Dai P.F."/>
            <person name="Guo W.B."/>
            <person name="Han X.H."/>
            <person name="Huang E.J."/>
            <person name="Li L.F."/>
            <person name="Wei W."/>
            <person name="Gao Y.C."/>
            <person name="Liu J.Z."/>
            <person name="Shao H.Z."/>
            <person name="Wang X."/>
            <person name="Wang C.C."/>
            <person name="Yang T.C."/>
            <person name="Huo Q.B."/>
            <person name="Li W."/>
            <person name="Chen H.Y."/>
            <person name="Chen S.E."/>
            <person name="Zhou L.G."/>
            <person name="Ni X.B."/>
            <person name="Tian J.H."/>
            <person name="Sheng Y."/>
            <person name="Liu T."/>
            <person name="Pan Y.S."/>
            <person name="Xia L.Y."/>
            <person name="Li J."/>
            <person name="Zhao F."/>
            <person name="Cao W.C."/>
        </authorList>
    </citation>
    <scope>NUCLEOTIDE SEQUENCE [LARGE SCALE GENOMIC DNA]</scope>
    <source>
        <strain evidence="7">HaeL-2018</strain>
    </source>
</reference>
<dbReference type="GO" id="GO:0005840">
    <property type="term" value="C:ribosome"/>
    <property type="evidence" value="ECO:0007669"/>
    <property type="project" value="UniProtKB-KW"/>
</dbReference>
<dbReference type="VEuPathDB" id="VectorBase:HLOH_053279"/>
<dbReference type="Gene3D" id="3.30.1360.210">
    <property type="match status" value="1"/>
</dbReference>
<dbReference type="InterPro" id="IPR002671">
    <property type="entry name" value="Ribosomal_eL22"/>
</dbReference>
<feature type="compositionally biased region" description="Low complexity" evidence="6">
    <location>
        <begin position="67"/>
        <end position="91"/>
    </location>
</feature>
<dbReference type="OrthoDB" id="10259820at2759"/>
<sequence length="182" mass="19876">MPSERGSQGKAFQQAQVGVEATAKRPRCQHSPYVIPVDAGDEDLPLVVVDEEAPNHLGPPARKETQPPKAAAKPAAKTASKAAASKVSTKAVAKRPTKAKGKGKKKKVQTKFTIDCTHPVEDGIMKVAEFETYLRERIKYNGKTNNLSNLIIVDKDKSKVFVTAEVPFSKRQVLLYQGRQTP</sequence>
<organism evidence="7 8">
    <name type="scientific">Haemaphysalis longicornis</name>
    <name type="common">Bush tick</name>
    <dbReference type="NCBI Taxonomy" id="44386"/>
    <lineage>
        <taxon>Eukaryota</taxon>
        <taxon>Metazoa</taxon>
        <taxon>Ecdysozoa</taxon>
        <taxon>Arthropoda</taxon>
        <taxon>Chelicerata</taxon>
        <taxon>Arachnida</taxon>
        <taxon>Acari</taxon>
        <taxon>Parasitiformes</taxon>
        <taxon>Ixodida</taxon>
        <taxon>Ixodoidea</taxon>
        <taxon>Ixodidae</taxon>
        <taxon>Haemaphysalinae</taxon>
        <taxon>Haemaphysalis</taxon>
    </lineage>
</organism>
<evidence type="ECO:0000256" key="4">
    <source>
        <dbReference type="ARBA" id="ARBA00040613"/>
    </source>
</evidence>
<dbReference type="GO" id="GO:0002181">
    <property type="term" value="P:cytoplasmic translation"/>
    <property type="evidence" value="ECO:0007669"/>
    <property type="project" value="TreeGrafter"/>
</dbReference>
<evidence type="ECO:0000256" key="6">
    <source>
        <dbReference type="SAM" id="MobiDB-lite"/>
    </source>
</evidence>
<evidence type="ECO:0000256" key="2">
    <source>
        <dbReference type="ARBA" id="ARBA00022980"/>
    </source>
</evidence>
<evidence type="ECO:0000256" key="3">
    <source>
        <dbReference type="ARBA" id="ARBA00023274"/>
    </source>
</evidence>
<evidence type="ECO:0000256" key="5">
    <source>
        <dbReference type="ARBA" id="ARBA00041214"/>
    </source>
</evidence>
<accession>A0A9J6GNZ9</accession>
<dbReference type="AlphaFoldDB" id="A0A9J6GNZ9"/>